<sequence>MDHPTIILHSPSPHDMTSLCSQCGSRTRPRTPSPGLFHSHRDEIDFINQEFSRLDSSIRLLLAEKASLSRRLNELESDTRIIPPETLSLIFHHACLFDEPVNAIPEQTQINIAPLFQIGAVCSLWRQTAWSTPALWSTIIADIQVKNAESIASLLEICLHNAGTIPLTLDLRFVLNKLDHATLNAFPISAQVIADLLLNQPLNAEKIRALRLCNPPVAWASHLSEQLRNLEVLCLVGLMGGLGDMRAKITLPYLSSLRCCSLSTRRRIVMPSAETVTKLELSRMHVDAAIGLLRRCANVEECHFHHDSGLLDTNNANRNHVLERNFLTSPITFPCLRALTWPLSTTRSSIAFYQHIRLPVLKTLQLSSSFKGALSGPIVEALRTFLNHAPPSLEAIRLARWSCTHESTQRILPLLPDSIRELALFECTEDFSGHFLGCLIPDSSGDVMYLPSLQQVQLTTIDGHGLKQLMRVVEDRQDRNTSTINIILPGRNLLPKEETEQLEMFTRNRRRLGFRICLYFSRYAYQG</sequence>
<dbReference type="Proteomes" id="UP001213000">
    <property type="component" value="Unassembled WGS sequence"/>
</dbReference>
<evidence type="ECO:0008006" key="4">
    <source>
        <dbReference type="Google" id="ProtNLM"/>
    </source>
</evidence>
<reference evidence="2" key="1">
    <citation type="submission" date="2022-07" db="EMBL/GenBank/DDBJ databases">
        <title>Genome Sequence of Leucocoprinus birnbaumii.</title>
        <authorList>
            <person name="Buettner E."/>
        </authorList>
    </citation>
    <scope>NUCLEOTIDE SEQUENCE</scope>
    <source>
        <strain evidence="2">VT141</strain>
    </source>
</reference>
<evidence type="ECO:0000256" key="1">
    <source>
        <dbReference type="SAM" id="MobiDB-lite"/>
    </source>
</evidence>
<accession>A0AAD5VX83</accession>
<comment type="caution">
    <text evidence="2">The sequence shown here is derived from an EMBL/GenBank/DDBJ whole genome shotgun (WGS) entry which is preliminary data.</text>
</comment>
<dbReference type="AlphaFoldDB" id="A0AAD5VX83"/>
<proteinExistence type="predicted"/>
<dbReference type="EMBL" id="JANIEX010000192">
    <property type="protein sequence ID" value="KAJ3571291.1"/>
    <property type="molecule type" value="Genomic_DNA"/>
</dbReference>
<keyword evidence="3" id="KW-1185">Reference proteome</keyword>
<name>A0AAD5VX83_9AGAR</name>
<feature type="region of interest" description="Disordered" evidence="1">
    <location>
        <begin position="10"/>
        <end position="35"/>
    </location>
</feature>
<protein>
    <recommendedName>
        <fullName evidence="4">F-box domain-containing protein</fullName>
    </recommendedName>
</protein>
<organism evidence="2 3">
    <name type="scientific">Leucocoprinus birnbaumii</name>
    <dbReference type="NCBI Taxonomy" id="56174"/>
    <lineage>
        <taxon>Eukaryota</taxon>
        <taxon>Fungi</taxon>
        <taxon>Dikarya</taxon>
        <taxon>Basidiomycota</taxon>
        <taxon>Agaricomycotina</taxon>
        <taxon>Agaricomycetes</taxon>
        <taxon>Agaricomycetidae</taxon>
        <taxon>Agaricales</taxon>
        <taxon>Agaricineae</taxon>
        <taxon>Agaricaceae</taxon>
        <taxon>Leucocoprinus</taxon>
    </lineage>
</organism>
<evidence type="ECO:0000313" key="2">
    <source>
        <dbReference type="EMBL" id="KAJ3571291.1"/>
    </source>
</evidence>
<gene>
    <name evidence="2" type="ORF">NP233_g3837</name>
</gene>
<evidence type="ECO:0000313" key="3">
    <source>
        <dbReference type="Proteomes" id="UP001213000"/>
    </source>
</evidence>